<name>A0A4V0ZKC7_9ACTN</name>
<evidence type="ECO:0000313" key="1">
    <source>
        <dbReference type="EMBL" id="QBI56522.1"/>
    </source>
</evidence>
<gene>
    <name evidence="1" type="ORF">EKD16_23880</name>
</gene>
<organism evidence="1 2">
    <name type="scientific">Streptomonospora litoralis</name>
    <dbReference type="NCBI Taxonomy" id="2498135"/>
    <lineage>
        <taxon>Bacteria</taxon>
        <taxon>Bacillati</taxon>
        <taxon>Actinomycetota</taxon>
        <taxon>Actinomycetes</taxon>
        <taxon>Streptosporangiales</taxon>
        <taxon>Nocardiopsidaceae</taxon>
        <taxon>Streptomonospora</taxon>
    </lineage>
</organism>
<keyword evidence="2" id="KW-1185">Reference proteome</keyword>
<evidence type="ECO:0000313" key="2">
    <source>
        <dbReference type="Proteomes" id="UP000292235"/>
    </source>
</evidence>
<dbReference type="Pfam" id="PF06475">
    <property type="entry name" value="Glycolipid_bind"/>
    <property type="match status" value="1"/>
</dbReference>
<dbReference type="SUPFAM" id="SSF159275">
    <property type="entry name" value="PA1994-like"/>
    <property type="match status" value="1"/>
</dbReference>
<dbReference type="InterPro" id="IPR009467">
    <property type="entry name" value="Glycolipid-bd_prot_put"/>
</dbReference>
<accession>A0A4V0ZKC7</accession>
<proteinExistence type="predicted"/>
<dbReference type="KEGG" id="strr:EKD16_23880"/>
<sequence>MSSSPADPIAWSRIDVSAGLGVGALLAEPGGVRLEASETVADARGRFSSRTTVRADLAWASIQARVEVLAAAGSSAVALDREAGGWLVGGLRLPELDGCLDVEVAATPLTNTLPIRRLGLRTGEYRDISVVRVDVPSLRVQRASRRYTRMCAADGRERYEYSGCPDGPYVLTVDRDGLVVDYEGLAVRVH</sequence>
<dbReference type="Proteomes" id="UP000292235">
    <property type="component" value="Chromosome"/>
</dbReference>
<dbReference type="AlphaFoldDB" id="A0A4V0ZKC7"/>
<dbReference type="RefSeq" id="WP_131101445.1">
    <property type="nucleotide sequence ID" value="NZ_CP036455.1"/>
</dbReference>
<evidence type="ECO:0008006" key="3">
    <source>
        <dbReference type="Google" id="ProtNLM"/>
    </source>
</evidence>
<dbReference type="OrthoDB" id="7347529at2"/>
<dbReference type="EMBL" id="CP036455">
    <property type="protein sequence ID" value="QBI56522.1"/>
    <property type="molecule type" value="Genomic_DNA"/>
</dbReference>
<reference evidence="1 2" key="1">
    <citation type="submission" date="2019-02" db="EMBL/GenBank/DDBJ databases">
        <authorList>
            <person name="Khodamoradi S."/>
            <person name="Hahnke R.L."/>
            <person name="Kaempfer P."/>
            <person name="Schumann P."/>
            <person name="Rohde M."/>
            <person name="Steinert M."/>
            <person name="Luzhetskyy A."/>
            <person name="Wink J."/>
            <person name="Ruckert C."/>
        </authorList>
    </citation>
    <scope>NUCLEOTIDE SEQUENCE [LARGE SCALE GENOMIC DNA]</scope>
    <source>
        <strain evidence="1 2">M2</strain>
    </source>
</reference>
<protein>
    <recommendedName>
        <fullName evidence="3">Glycolipid-binding family protein</fullName>
    </recommendedName>
</protein>